<dbReference type="InterPro" id="IPR046229">
    <property type="entry name" value="TnpC-like"/>
</dbReference>
<accession>A0ABV8GPR7</accession>
<evidence type="ECO:0000256" key="1">
    <source>
        <dbReference type="SAM" id="MobiDB-lite"/>
    </source>
</evidence>
<evidence type="ECO:0000313" key="3">
    <source>
        <dbReference type="Proteomes" id="UP001595851"/>
    </source>
</evidence>
<sequence>MRADNTHHVAAARRRAEQTRQRAVAALRRMDAAGQHVTFDAVARQANVSRSWLYTQDDLRAEIERLRSRHPTAHPARVPPHNDNRHPMPRCFASGGGNYPDPEAGG</sequence>
<keyword evidence="3" id="KW-1185">Reference proteome</keyword>
<organism evidence="2 3">
    <name type="scientific">Nonomuraea purpurea</name>
    <dbReference type="NCBI Taxonomy" id="1849276"/>
    <lineage>
        <taxon>Bacteria</taxon>
        <taxon>Bacillati</taxon>
        <taxon>Actinomycetota</taxon>
        <taxon>Actinomycetes</taxon>
        <taxon>Streptosporangiales</taxon>
        <taxon>Streptosporangiaceae</taxon>
        <taxon>Nonomuraea</taxon>
    </lineage>
</organism>
<feature type="compositionally biased region" description="Gly residues" evidence="1">
    <location>
        <begin position="94"/>
        <end position="106"/>
    </location>
</feature>
<dbReference type="Pfam" id="PF19776">
    <property type="entry name" value="DUF6262"/>
    <property type="match status" value="1"/>
</dbReference>
<protein>
    <submittedName>
        <fullName evidence="2">DUF6262 family protein</fullName>
    </submittedName>
</protein>
<name>A0ABV8GPR7_9ACTN</name>
<proteinExistence type="predicted"/>
<dbReference type="RefSeq" id="WP_379534167.1">
    <property type="nucleotide sequence ID" value="NZ_JBHSBI010000033.1"/>
</dbReference>
<dbReference type="EMBL" id="JBHSBI010000033">
    <property type="protein sequence ID" value="MFC4014322.1"/>
    <property type="molecule type" value="Genomic_DNA"/>
</dbReference>
<reference evidence="3" key="1">
    <citation type="journal article" date="2019" name="Int. J. Syst. Evol. Microbiol.">
        <title>The Global Catalogue of Microorganisms (GCM) 10K type strain sequencing project: providing services to taxonomists for standard genome sequencing and annotation.</title>
        <authorList>
            <consortium name="The Broad Institute Genomics Platform"/>
            <consortium name="The Broad Institute Genome Sequencing Center for Infectious Disease"/>
            <person name="Wu L."/>
            <person name="Ma J."/>
        </authorList>
    </citation>
    <scope>NUCLEOTIDE SEQUENCE [LARGE SCALE GENOMIC DNA]</scope>
    <source>
        <strain evidence="3">TBRC 1276</strain>
    </source>
</reference>
<comment type="caution">
    <text evidence="2">The sequence shown here is derived from an EMBL/GenBank/DDBJ whole genome shotgun (WGS) entry which is preliminary data.</text>
</comment>
<evidence type="ECO:0000313" key="2">
    <source>
        <dbReference type="EMBL" id="MFC4014322.1"/>
    </source>
</evidence>
<feature type="region of interest" description="Disordered" evidence="1">
    <location>
        <begin position="68"/>
        <end position="106"/>
    </location>
</feature>
<dbReference type="Proteomes" id="UP001595851">
    <property type="component" value="Unassembled WGS sequence"/>
</dbReference>
<gene>
    <name evidence="2" type="ORF">ACFOY2_44355</name>
</gene>